<feature type="compositionally biased region" description="Gly residues" evidence="1">
    <location>
        <begin position="64"/>
        <end position="73"/>
    </location>
</feature>
<reference evidence="2" key="1">
    <citation type="submission" date="2021-04" db="EMBL/GenBank/DDBJ databases">
        <title>Genome based classification of Actinospica acidithermotolerans sp. nov., an actinobacterium isolated from an Indonesian hot spring.</title>
        <authorList>
            <person name="Kusuma A.B."/>
            <person name="Putra K.E."/>
            <person name="Nafisah S."/>
            <person name="Loh J."/>
            <person name="Nouioui I."/>
            <person name="Goodfellow M."/>
        </authorList>
    </citation>
    <scope>NUCLEOTIDE SEQUENCE</scope>
    <source>
        <strain evidence="2">CSCA 57</strain>
    </source>
</reference>
<gene>
    <name evidence="2" type="ORF">KDL01_06805</name>
</gene>
<sequence length="73" mass="7776">MDVDHQSGEPRRSDDDGEAADDVDPEALLRASRLAIAAVRRELERLRTHGRGGIENRNQAGAEEAGGAGPEQG</sequence>
<feature type="region of interest" description="Disordered" evidence="1">
    <location>
        <begin position="1"/>
        <end position="26"/>
    </location>
</feature>
<name>A0A941IMK5_9ACTN</name>
<keyword evidence="3" id="KW-1185">Reference proteome</keyword>
<feature type="region of interest" description="Disordered" evidence="1">
    <location>
        <begin position="46"/>
        <end position="73"/>
    </location>
</feature>
<protein>
    <submittedName>
        <fullName evidence="2">Uncharacterized protein</fullName>
    </submittedName>
</protein>
<comment type="caution">
    <text evidence="2">The sequence shown here is derived from an EMBL/GenBank/DDBJ whole genome shotgun (WGS) entry which is preliminary data.</text>
</comment>
<evidence type="ECO:0000256" key="1">
    <source>
        <dbReference type="SAM" id="MobiDB-lite"/>
    </source>
</evidence>
<feature type="compositionally biased region" description="Acidic residues" evidence="1">
    <location>
        <begin position="15"/>
        <end position="25"/>
    </location>
</feature>
<accession>A0A941IMK5</accession>
<dbReference type="EMBL" id="JAGSOG010000020">
    <property type="protein sequence ID" value="MBR7832964.1"/>
    <property type="molecule type" value="Genomic_DNA"/>
</dbReference>
<dbReference type="Proteomes" id="UP000675781">
    <property type="component" value="Unassembled WGS sequence"/>
</dbReference>
<evidence type="ECO:0000313" key="2">
    <source>
        <dbReference type="EMBL" id="MBR7832964.1"/>
    </source>
</evidence>
<feature type="compositionally biased region" description="Basic and acidic residues" evidence="1">
    <location>
        <begin position="1"/>
        <end position="14"/>
    </location>
</feature>
<evidence type="ECO:0000313" key="3">
    <source>
        <dbReference type="Proteomes" id="UP000675781"/>
    </source>
</evidence>
<dbReference type="AlphaFoldDB" id="A0A941IMK5"/>
<dbReference type="RefSeq" id="WP_212527489.1">
    <property type="nucleotide sequence ID" value="NZ_JAGSOG010000020.1"/>
</dbReference>
<proteinExistence type="predicted"/>
<organism evidence="2 3">
    <name type="scientific">Actinospica durhamensis</name>
    <dbReference type="NCBI Taxonomy" id="1508375"/>
    <lineage>
        <taxon>Bacteria</taxon>
        <taxon>Bacillati</taxon>
        <taxon>Actinomycetota</taxon>
        <taxon>Actinomycetes</taxon>
        <taxon>Catenulisporales</taxon>
        <taxon>Actinospicaceae</taxon>
        <taxon>Actinospica</taxon>
    </lineage>
</organism>